<dbReference type="AlphaFoldDB" id="X1CJV1"/>
<protein>
    <submittedName>
        <fullName evidence="2">Uncharacterized protein</fullName>
    </submittedName>
</protein>
<name>X1CJV1_9ZZZZ</name>
<dbReference type="EMBL" id="BART01029602">
    <property type="protein sequence ID" value="GAH08671.1"/>
    <property type="molecule type" value="Genomic_DNA"/>
</dbReference>
<organism evidence="2">
    <name type="scientific">marine sediment metagenome</name>
    <dbReference type="NCBI Taxonomy" id="412755"/>
    <lineage>
        <taxon>unclassified sequences</taxon>
        <taxon>metagenomes</taxon>
        <taxon>ecological metagenomes</taxon>
    </lineage>
</organism>
<sequence>YAATTDRDDFQFDRVTHQFWGGDRIDLQYYRIEEPVFVTTAGSLPNPPVYTFTVVNDRAGNVDEYLFNASNQMLRHTERTGQADPTKLPGIPRSVVSPRRTTSPVERSSMAKW</sequence>
<feature type="region of interest" description="Disordered" evidence="1">
    <location>
        <begin position="76"/>
        <end position="113"/>
    </location>
</feature>
<accession>X1CJV1</accession>
<evidence type="ECO:0000256" key="1">
    <source>
        <dbReference type="SAM" id="MobiDB-lite"/>
    </source>
</evidence>
<comment type="caution">
    <text evidence="2">The sequence shown here is derived from an EMBL/GenBank/DDBJ whole genome shotgun (WGS) entry which is preliminary data.</text>
</comment>
<gene>
    <name evidence="2" type="ORF">S01H4_51893</name>
</gene>
<proteinExistence type="predicted"/>
<reference evidence="2" key="1">
    <citation type="journal article" date="2014" name="Front. Microbiol.">
        <title>High frequency of phylogenetically diverse reductive dehalogenase-homologous genes in deep subseafloor sedimentary metagenomes.</title>
        <authorList>
            <person name="Kawai M."/>
            <person name="Futagami T."/>
            <person name="Toyoda A."/>
            <person name="Takaki Y."/>
            <person name="Nishi S."/>
            <person name="Hori S."/>
            <person name="Arai W."/>
            <person name="Tsubouchi T."/>
            <person name="Morono Y."/>
            <person name="Uchiyama I."/>
            <person name="Ito T."/>
            <person name="Fujiyama A."/>
            <person name="Inagaki F."/>
            <person name="Takami H."/>
        </authorList>
    </citation>
    <scope>NUCLEOTIDE SEQUENCE</scope>
    <source>
        <strain evidence="2">Expedition CK06-06</strain>
    </source>
</reference>
<evidence type="ECO:0000313" key="2">
    <source>
        <dbReference type="EMBL" id="GAH08671.1"/>
    </source>
</evidence>
<feature type="non-terminal residue" evidence="2">
    <location>
        <position position="1"/>
    </location>
</feature>